<protein>
    <submittedName>
        <fullName evidence="1">Uncharacterized protein</fullName>
    </submittedName>
</protein>
<comment type="caution">
    <text evidence="1">The sequence shown here is derived from an EMBL/GenBank/DDBJ whole genome shotgun (WGS) entry which is preliminary data.</text>
</comment>
<gene>
    <name evidence="1" type="ORF">HNQ66_002949</name>
</gene>
<dbReference type="EMBL" id="JACHIK010000009">
    <property type="protein sequence ID" value="MBB5043543.1"/>
    <property type="molecule type" value="Genomic_DNA"/>
</dbReference>
<sequence length="122" mass="13595">MAPLLSIANFFRQIFKVSIDASVDYLLVSILKTIGAIEPTKVSICLVSLFNIPACCSYIDVRNTPQNIKHPLLVGNMFLDRFSACYRCSFQDGIGLHGKEIGRVQTIGRGCYAAQQRRSNYC</sequence>
<reference evidence="1 2" key="1">
    <citation type="submission" date="2020-08" db="EMBL/GenBank/DDBJ databases">
        <title>Genomic Encyclopedia of Type Strains, Phase IV (KMG-IV): sequencing the most valuable type-strain genomes for metagenomic binning, comparative biology and taxonomic classification.</title>
        <authorList>
            <person name="Goeker M."/>
        </authorList>
    </citation>
    <scope>NUCLEOTIDE SEQUENCE [LARGE SCALE GENOMIC DNA]</scope>
    <source>
        <strain evidence="1 2">DSM 21319</strain>
    </source>
</reference>
<accession>A0A7W7YWD3</accession>
<dbReference type="Proteomes" id="UP000535406">
    <property type="component" value="Unassembled WGS sequence"/>
</dbReference>
<name>A0A7W7YWD3_9HYPH</name>
<evidence type="ECO:0000313" key="2">
    <source>
        <dbReference type="Proteomes" id="UP000535406"/>
    </source>
</evidence>
<evidence type="ECO:0000313" key="1">
    <source>
        <dbReference type="EMBL" id="MBB5043543.1"/>
    </source>
</evidence>
<organism evidence="1 2">
    <name type="scientific">Shinella fusca</name>
    <dbReference type="NCBI Taxonomy" id="544480"/>
    <lineage>
        <taxon>Bacteria</taxon>
        <taxon>Pseudomonadati</taxon>
        <taxon>Pseudomonadota</taxon>
        <taxon>Alphaproteobacteria</taxon>
        <taxon>Hyphomicrobiales</taxon>
        <taxon>Rhizobiaceae</taxon>
        <taxon>Shinella</taxon>
    </lineage>
</organism>
<proteinExistence type="predicted"/>
<keyword evidence="2" id="KW-1185">Reference proteome</keyword>
<dbReference type="RefSeq" id="WP_184144907.1">
    <property type="nucleotide sequence ID" value="NZ_JACHIK010000009.1"/>
</dbReference>
<dbReference type="AlphaFoldDB" id="A0A7W7YWD3"/>